<dbReference type="InterPro" id="IPR025836">
    <property type="entry name" value="Zn_knuckle_CX2CX4HX4C"/>
</dbReference>
<evidence type="ECO:0000256" key="1">
    <source>
        <dbReference type="SAM" id="MobiDB-lite"/>
    </source>
</evidence>
<name>A0AAW0LRP6_QUESU</name>
<dbReference type="AlphaFoldDB" id="A0AAW0LRP6"/>
<dbReference type="PANTHER" id="PTHR31286">
    <property type="entry name" value="GLYCINE-RICH CELL WALL STRUCTURAL PROTEIN 1.8-LIKE"/>
    <property type="match status" value="1"/>
</dbReference>
<feature type="domain" description="Zinc knuckle CX2CX4HX4C" evidence="2">
    <location>
        <begin position="38"/>
        <end position="85"/>
    </location>
</feature>
<comment type="caution">
    <text evidence="3">The sequence shown here is derived from an EMBL/GenBank/DDBJ whole genome shotgun (WGS) entry which is preliminary data.</text>
</comment>
<organism evidence="3 4">
    <name type="scientific">Quercus suber</name>
    <name type="common">Cork oak</name>
    <dbReference type="NCBI Taxonomy" id="58331"/>
    <lineage>
        <taxon>Eukaryota</taxon>
        <taxon>Viridiplantae</taxon>
        <taxon>Streptophyta</taxon>
        <taxon>Embryophyta</taxon>
        <taxon>Tracheophyta</taxon>
        <taxon>Spermatophyta</taxon>
        <taxon>Magnoliopsida</taxon>
        <taxon>eudicotyledons</taxon>
        <taxon>Gunneridae</taxon>
        <taxon>Pentapetalae</taxon>
        <taxon>rosids</taxon>
        <taxon>fabids</taxon>
        <taxon>Fagales</taxon>
        <taxon>Fagaceae</taxon>
        <taxon>Quercus</taxon>
    </lineage>
</organism>
<reference evidence="3 4" key="1">
    <citation type="journal article" date="2018" name="Sci. Data">
        <title>The draft genome sequence of cork oak.</title>
        <authorList>
            <person name="Ramos A.M."/>
            <person name="Usie A."/>
            <person name="Barbosa P."/>
            <person name="Barros P.M."/>
            <person name="Capote T."/>
            <person name="Chaves I."/>
            <person name="Simoes F."/>
            <person name="Abreu I."/>
            <person name="Carrasquinho I."/>
            <person name="Faro C."/>
            <person name="Guimaraes J.B."/>
            <person name="Mendonca D."/>
            <person name="Nobrega F."/>
            <person name="Rodrigues L."/>
            <person name="Saibo N.J.M."/>
            <person name="Varela M.C."/>
            <person name="Egas C."/>
            <person name="Matos J."/>
            <person name="Miguel C.M."/>
            <person name="Oliveira M.M."/>
            <person name="Ricardo C.P."/>
            <person name="Goncalves S."/>
        </authorList>
    </citation>
    <scope>NUCLEOTIDE SEQUENCE [LARGE SCALE GENOMIC DNA]</scope>
    <source>
        <strain evidence="4">cv. HL8</strain>
    </source>
</reference>
<feature type="region of interest" description="Disordered" evidence="1">
    <location>
        <begin position="291"/>
        <end position="318"/>
    </location>
</feature>
<evidence type="ECO:0000259" key="2">
    <source>
        <dbReference type="Pfam" id="PF14392"/>
    </source>
</evidence>
<gene>
    <name evidence="3" type="ORF">CFP56_034518</name>
</gene>
<protein>
    <recommendedName>
        <fullName evidence="2">Zinc knuckle CX2CX4HX4C domain-containing protein</fullName>
    </recommendedName>
</protein>
<dbReference type="Pfam" id="PF14392">
    <property type="entry name" value="zf-CCHC_4"/>
    <property type="match status" value="1"/>
</dbReference>
<dbReference type="EMBL" id="PKMF04000061">
    <property type="protein sequence ID" value="KAK7853822.1"/>
    <property type="molecule type" value="Genomic_DNA"/>
</dbReference>
<evidence type="ECO:0000313" key="3">
    <source>
        <dbReference type="EMBL" id="KAK7853822.1"/>
    </source>
</evidence>
<feature type="region of interest" description="Disordered" evidence="1">
    <location>
        <begin position="115"/>
        <end position="176"/>
    </location>
</feature>
<dbReference type="PANTHER" id="PTHR31286:SF167">
    <property type="entry name" value="OS09G0268800 PROTEIN"/>
    <property type="match status" value="1"/>
</dbReference>
<keyword evidence="4" id="KW-1185">Reference proteome</keyword>
<dbReference type="Proteomes" id="UP000237347">
    <property type="component" value="Unassembled WGS sequence"/>
</dbReference>
<feature type="compositionally biased region" description="Polar residues" evidence="1">
    <location>
        <begin position="115"/>
        <end position="125"/>
    </location>
</feature>
<feature type="compositionally biased region" description="Polar residues" evidence="1">
    <location>
        <begin position="140"/>
        <end position="151"/>
    </location>
</feature>
<evidence type="ECO:0000313" key="4">
    <source>
        <dbReference type="Proteomes" id="UP000237347"/>
    </source>
</evidence>
<accession>A0AAW0LRP6</accession>
<dbReference type="InterPro" id="IPR040256">
    <property type="entry name" value="At4g02000-like"/>
</dbReference>
<feature type="compositionally biased region" description="Polar residues" evidence="1">
    <location>
        <begin position="160"/>
        <end position="176"/>
    </location>
</feature>
<feature type="compositionally biased region" description="Basic and acidic residues" evidence="1">
    <location>
        <begin position="302"/>
        <end position="318"/>
    </location>
</feature>
<sequence>MNKATAEAIGRTLGTVEQVDASPTGEYHGRYLRVRITLDINQPLCRGRMVNVGEMEPQWVSFQYERLPIFCYWCGHLNHDEKDCSLWTDSGGTLNIDDQQYGAWLRASTTNLQQPQVVNCNNKPNINAPRGPPHLPRQKPSPTTEQASETAAGTEASVPKPTSTDMAIPSNPESVTLHSPTNMEILANLNLFNVHITEIDNDLKNFPNTSQSTTPLKAGTDSADPLAPCSPNLVHPIIPVVHVSTPCLTDTQTKHVLNPEHVHSSGPKNVLNPAQGTWKRIRPPKLVLDTKPTTLLSTGPKRKTEDMSTMHDSSLDKKQKLDEEAKSLGKIMADNLGSAVATWQHRRVQ</sequence>
<proteinExistence type="predicted"/>